<accession>A0A2G8RWX0</accession>
<dbReference type="AlphaFoldDB" id="A0A2G8RWX0"/>
<gene>
    <name evidence="2" type="ORF">GSI_11770</name>
</gene>
<evidence type="ECO:0008006" key="4">
    <source>
        <dbReference type="Google" id="ProtNLM"/>
    </source>
</evidence>
<keyword evidence="1" id="KW-1133">Transmembrane helix</keyword>
<dbReference type="Proteomes" id="UP000230002">
    <property type="component" value="Unassembled WGS sequence"/>
</dbReference>
<name>A0A2G8RWX0_9APHY</name>
<keyword evidence="3" id="KW-1185">Reference proteome</keyword>
<evidence type="ECO:0000313" key="3">
    <source>
        <dbReference type="Proteomes" id="UP000230002"/>
    </source>
</evidence>
<dbReference type="STRING" id="1077348.A0A2G8RWX0"/>
<dbReference type="EMBL" id="AYKW01000045">
    <property type="protein sequence ID" value="PIL26016.1"/>
    <property type="molecule type" value="Genomic_DNA"/>
</dbReference>
<feature type="transmembrane region" description="Helical" evidence="1">
    <location>
        <begin position="133"/>
        <end position="156"/>
    </location>
</feature>
<reference evidence="2 3" key="1">
    <citation type="journal article" date="2015" name="Sci. Rep.">
        <title>Chromosome-level genome map provides insights into diverse defense mechanisms in the medicinal fungus Ganoderma sinense.</title>
        <authorList>
            <person name="Zhu Y."/>
            <person name="Xu J."/>
            <person name="Sun C."/>
            <person name="Zhou S."/>
            <person name="Xu H."/>
            <person name="Nelson D.R."/>
            <person name="Qian J."/>
            <person name="Song J."/>
            <person name="Luo H."/>
            <person name="Xiang L."/>
            <person name="Li Y."/>
            <person name="Xu Z."/>
            <person name="Ji A."/>
            <person name="Wang L."/>
            <person name="Lu S."/>
            <person name="Hayward A."/>
            <person name="Sun W."/>
            <person name="Li X."/>
            <person name="Schwartz D.C."/>
            <person name="Wang Y."/>
            <person name="Chen S."/>
        </authorList>
    </citation>
    <scope>NUCLEOTIDE SEQUENCE [LARGE SCALE GENOMIC DNA]</scope>
    <source>
        <strain evidence="2 3">ZZ0214-1</strain>
    </source>
</reference>
<keyword evidence="1" id="KW-0472">Membrane</keyword>
<comment type="caution">
    <text evidence="2">The sequence shown here is derived from an EMBL/GenBank/DDBJ whole genome shotgun (WGS) entry which is preliminary data.</text>
</comment>
<evidence type="ECO:0000256" key="1">
    <source>
        <dbReference type="SAM" id="Phobius"/>
    </source>
</evidence>
<proteinExistence type="predicted"/>
<keyword evidence="1" id="KW-0812">Transmembrane</keyword>
<dbReference type="OrthoDB" id="3364107at2759"/>
<protein>
    <recommendedName>
        <fullName evidence="4">MARVEL domain-containing protein</fullName>
    </recommendedName>
</protein>
<organism evidence="2 3">
    <name type="scientific">Ganoderma sinense ZZ0214-1</name>
    <dbReference type="NCBI Taxonomy" id="1077348"/>
    <lineage>
        <taxon>Eukaryota</taxon>
        <taxon>Fungi</taxon>
        <taxon>Dikarya</taxon>
        <taxon>Basidiomycota</taxon>
        <taxon>Agaricomycotina</taxon>
        <taxon>Agaricomycetes</taxon>
        <taxon>Polyporales</taxon>
        <taxon>Polyporaceae</taxon>
        <taxon>Ganoderma</taxon>
    </lineage>
</organism>
<feature type="transmembrane region" description="Helical" evidence="1">
    <location>
        <begin position="41"/>
        <end position="62"/>
    </location>
</feature>
<sequence>MAWLYIYRVGSLVLATIFALVAFALSAQSKAAENHLVKSTTLVVYSSMGIATGVLTLITMPIMFLRGNVSGMPFSSTVQIELLWTSVLWILWFVTGGLAFSDPDVALFKKDPTCNQLSKFPDLVTMCKDWQPIAALSVVTAVVLLLYTLVLLFVAVQRAMYKQPIWNATVMESEKPIVARTVVTV</sequence>
<feature type="transmembrane region" description="Helical" evidence="1">
    <location>
        <begin position="82"/>
        <end position="100"/>
    </location>
</feature>
<evidence type="ECO:0000313" key="2">
    <source>
        <dbReference type="EMBL" id="PIL26016.1"/>
    </source>
</evidence>